<reference evidence="6" key="1">
    <citation type="journal article" date="2014" name="Front. Microbiol.">
        <title>High frequency of phylogenetically diverse reductive dehalogenase-homologous genes in deep subseafloor sedimentary metagenomes.</title>
        <authorList>
            <person name="Kawai M."/>
            <person name="Futagami T."/>
            <person name="Toyoda A."/>
            <person name="Takaki Y."/>
            <person name="Nishi S."/>
            <person name="Hori S."/>
            <person name="Arai W."/>
            <person name="Tsubouchi T."/>
            <person name="Morono Y."/>
            <person name="Uchiyama I."/>
            <person name="Ito T."/>
            <person name="Fujiyama A."/>
            <person name="Inagaki F."/>
            <person name="Takami H."/>
        </authorList>
    </citation>
    <scope>NUCLEOTIDE SEQUENCE</scope>
    <source>
        <strain evidence="6">Expedition CK06-06</strain>
    </source>
</reference>
<evidence type="ECO:0000313" key="6">
    <source>
        <dbReference type="EMBL" id="GAH90279.1"/>
    </source>
</evidence>
<keyword evidence="2" id="KW-0238">DNA-binding</keyword>
<feature type="domain" description="Transcription elongation factor GreA/GreB N-terminal" evidence="5">
    <location>
        <begin position="113"/>
        <end position="180"/>
    </location>
</feature>
<organism evidence="6">
    <name type="scientific">marine sediment metagenome</name>
    <dbReference type="NCBI Taxonomy" id="412755"/>
    <lineage>
        <taxon>unclassified sequences</taxon>
        <taxon>metagenomes</taxon>
        <taxon>ecological metagenomes</taxon>
    </lineage>
</organism>
<sequence length="193" mass="21504">MRNIAGPDSTVVEVAADYLISLPPQDREKAQRGIYKFTRWLGLHRKADELSPLDIAIYAEQITPSETKPVKSFLTYIRRKGFSKVNLAVHLRVKKTSHKGASPQQNLPAQTTLTAQGYAKLEKELADLKSQRSEVTEEIRRAAADKDFRENAPLAAAREHKAHLEGRIQELEATLKSATIMAENQGTSKIKSG</sequence>
<dbReference type="PANTHER" id="PTHR30437">
    <property type="entry name" value="TRANSCRIPTION ELONGATION FACTOR GREA"/>
    <property type="match status" value="1"/>
</dbReference>
<dbReference type="GO" id="GO:0070063">
    <property type="term" value="F:RNA polymerase binding"/>
    <property type="evidence" value="ECO:0007669"/>
    <property type="project" value="InterPro"/>
</dbReference>
<protein>
    <recommendedName>
        <fullName evidence="5">Transcription elongation factor GreA/GreB N-terminal domain-containing protein</fullName>
    </recommendedName>
</protein>
<gene>
    <name evidence="6" type="ORF">S06H3_05798</name>
</gene>
<feature type="coiled-coil region" evidence="4">
    <location>
        <begin position="118"/>
        <end position="181"/>
    </location>
</feature>
<dbReference type="Pfam" id="PF03449">
    <property type="entry name" value="GreA_GreB_N"/>
    <property type="match status" value="1"/>
</dbReference>
<dbReference type="GO" id="GO:0003677">
    <property type="term" value="F:DNA binding"/>
    <property type="evidence" value="ECO:0007669"/>
    <property type="project" value="UniProtKB-KW"/>
</dbReference>
<keyword evidence="4" id="KW-0175">Coiled coil</keyword>
<keyword evidence="1" id="KW-0805">Transcription regulation</keyword>
<dbReference type="GO" id="GO:0006354">
    <property type="term" value="P:DNA-templated transcription elongation"/>
    <property type="evidence" value="ECO:0007669"/>
    <property type="project" value="TreeGrafter"/>
</dbReference>
<evidence type="ECO:0000256" key="4">
    <source>
        <dbReference type="SAM" id="Coils"/>
    </source>
</evidence>
<dbReference type="EMBL" id="BARV01002186">
    <property type="protein sequence ID" value="GAH90279.1"/>
    <property type="molecule type" value="Genomic_DNA"/>
</dbReference>
<proteinExistence type="predicted"/>
<dbReference type="AlphaFoldDB" id="X1KJF7"/>
<dbReference type="PANTHER" id="PTHR30437:SF4">
    <property type="entry name" value="TRANSCRIPTION ELONGATION FACTOR GREA"/>
    <property type="match status" value="1"/>
</dbReference>
<dbReference type="InterPro" id="IPR023459">
    <property type="entry name" value="Tscrpt_elong_fac_GreA/B_fam"/>
</dbReference>
<dbReference type="InterPro" id="IPR036805">
    <property type="entry name" value="Tscrpt_elong_fac_GreA/B_N_sf"/>
</dbReference>
<evidence type="ECO:0000256" key="2">
    <source>
        <dbReference type="ARBA" id="ARBA00023125"/>
    </source>
</evidence>
<name>X1KJF7_9ZZZZ</name>
<evidence type="ECO:0000256" key="3">
    <source>
        <dbReference type="ARBA" id="ARBA00023163"/>
    </source>
</evidence>
<evidence type="ECO:0000259" key="5">
    <source>
        <dbReference type="Pfam" id="PF03449"/>
    </source>
</evidence>
<dbReference type="InterPro" id="IPR022691">
    <property type="entry name" value="Tscrpt_elong_fac_GreA/B_N"/>
</dbReference>
<accession>X1KJF7</accession>
<dbReference type="FunFam" id="1.10.287.180:FF:000001">
    <property type="entry name" value="Transcription elongation factor GreA"/>
    <property type="match status" value="1"/>
</dbReference>
<dbReference type="Gene3D" id="1.10.287.180">
    <property type="entry name" value="Transcription elongation factor, GreA/GreB, N-terminal domain"/>
    <property type="match status" value="1"/>
</dbReference>
<dbReference type="GO" id="GO:0032784">
    <property type="term" value="P:regulation of DNA-templated transcription elongation"/>
    <property type="evidence" value="ECO:0007669"/>
    <property type="project" value="InterPro"/>
</dbReference>
<comment type="caution">
    <text evidence="6">The sequence shown here is derived from an EMBL/GenBank/DDBJ whole genome shotgun (WGS) entry which is preliminary data.</text>
</comment>
<feature type="non-terminal residue" evidence="6">
    <location>
        <position position="193"/>
    </location>
</feature>
<dbReference type="SUPFAM" id="SSF46557">
    <property type="entry name" value="GreA transcript cleavage protein, N-terminal domain"/>
    <property type="match status" value="1"/>
</dbReference>
<keyword evidence="3" id="KW-0804">Transcription</keyword>
<evidence type="ECO:0000256" key="1">
    <source>
        <dbReference type="ARBA" id="ARBA00023015"/>
    </source>
</evidence>